<evidence type="ECO:0000313" key="1">
    <source>
        <dbReference type="EMBL" id="KAJ1365510.1"/>
    </source>
</evidence>
<comment type="caution">
    <text evidence="1">The sequence shown here is derived from an EMBL/GenBank/DDBJ whole genome shotgun (WGS) entry which is preliminary data.</text>
</comment>
<dbReference type="EMBL" id="JAHQIW010005289">
    <property type="protein sequence ID" value="KAJ1365510.1"/>
    <property type="molecule type" value="Genomic_DNA"/>
</dbReference>
<organism evidence="1 2">
    <name type="scientific">Parelaphostrongylus tenuis</name>
    <name type="common">Meningeal worm</name>
    <dbReference type="NCBI Taxonomy" id="148309"/>
    <lineage>
        <taxon>Eukaryota</taxon>
        <taxon>Metazoa</taxon>
        <taxon>Ecdysozoa</taxon>
        <taxon>Nematoda</taxon>
        <taxon>Chromadorea</taxon>
        <taxon>Rhabditida</taxon>
        <taxon>Rhabditina</taxon>
        <taxon>Rhabditomorpha</taxon>
        <taxon>Strongyloidea</taxon>
        <taxon>Metastrongylidae</taxon>
        <taxon>Parelaphostrongylus</taxon>
    </lineage>
</organism>
<name>A0AAD5MVT6_PARTN</name>
<reference evidence="1" key="1">
    <citation type="submission" date="2021-06" db="EMBL/GenBank/DDBJ databases">
        <title>Parelaphostrongylus tenuis whole genome reference sequence.</title>
        <authorList>
            <person name="Garwood T.J."/>
            <person name="Larsen P.A."/>
            <person name="Fountain-Jones N.M."/>
            <person name="Garbe J.R."/>
            <person name="Macchietto M.G."/>
            <person name="Kania S.A."/>
            <person name="Gerhold R.W."/>
            <person name="Richards J.E."/>
            <person name="Wolf T.M."/>
        </authorList>
    </citation>
    <scope>NUCLEOTIDE SEQUENCE</scope>
    <source>
        <strain evidence="1">MNPRO001-30</strain>
        <tissue evidence="1">Meninges</tissue>
    </source>
</reference>
<dbReference type="Proteomes" id="UP001196413">
    <property type="component" value="Unassembled WGS sequence"/>
</dbReference>
<protein>
    <submittedName>
        <fullName evidence="1">Uncharacterized protein</fullName>
    </submittedName>
</protein>
<sequence>MPFWSSGILTSTTVLPNKEKLATKTLSRVARDVDINGQAEADRTSNDDVFLKRILLDSVPAVVASASEG</sequence>
<accession>A0AAD5MVT6</accession>
<gene>
    <name evidence="1" type="ORF">KIN20_025867</name>
</gene>
<proteinExistence type="predicted"/>
<keyword evidence="2" id="KW-1185">Reference proteome</keyword>
<evidence type="ECO:0000313" key="2">
    <source>
        <dbReference type="Proteomes" id="UP001196413"/>
    </source>
</evidence>
<dbReference type="AlphaFoldDB" id="A0AAD5MVT6"/>